<gene>
    <name evidence="1" type="ORF">PSYICH_LOCUS9138</name>
</gene>
<accession>A0A9P0GEI2</accession>
<keyword evidence="2" id="KW-1185">Reference proteome</keyword>
<protein>
    <submittedName>
        <fullName evidence="1">Uncharacterized protein</fullName>
    </submittedName>
</protein>
<evidence type="ECO:0000313" key="1">
    <source>
        <dbReference type="EMBL" id="CAH1107931.1"/>
    </source>
</evidence>
<dbReference type="OrthoDB" id="8060926at2759"/>
<name>A0A9P0GEI2_9CUCU</name>
<dbReference type="AlphaFoldDB" id="A0A9P0GEI2"/>
<organism evidence="1 2">
    <name type="scientific">Psylliodes chrysocephalus</name>
    <dbReference type="NCBI Taxonomy" id="3402493"/>
    <lineage>
        <taxon>Eukaryota</taxon>
        <taxon>Metazoa</taxon>
        <taxon>Ecdysozoa</taxon>
        <taxon>Arthropoda</taxon>
        <taxon>Hexapoda</taxon>
        <taxon>Insecta</taxon>
        <taxon>Pterygota</taxon>
        <taxon>Neoptera</taxon>
        <taxon>Endopterygota</taxon>
        <taxon>Coleoptera</taxon>
        <taxon>Polyphaga</taxon>
        <taxon>Cucujiformia</taxon>
        <taxon>Chrysomeloidea</taxon>
        <taxon>Chrysomelidae</taxon>
        <taxon>Galerucinae</taxon>
        <taxon>Alticini</taxon>
        <taxon>Psylliodes</taxon>
    </lineage>
</organism>
<dbReference type="Proteomes" id="UP001153636">
    <property type="component" value="Chromosome 3"/>
</dbReference>
<evidence type="ECO:0000313" key="2">
    <source>
        <dbReference type="Proteomes" id="UP001153636"/>
    </source>
</evidence>
<reference evidence="1" key="1">
    <citation type="submission" date="2022-01" db="EMBL/GenBank/DDBJ databases">
        <authorList>
            <person name="King R."/>
        </authorList>
    </citation>
    <scope>NUCLEOTIDE SEQUENCE</scope>
</reference>
<dbReference type="EMBL" id="OV651815">
    <property type="protein sequence ID" value="CAH1107931.1"/>
    <property type="molecule type" value="Genomic_DNA"/>
</dbReference>
<sequence length="180" mass="20628">MQRDIFDRMLGISLSHKVDIEKVLSFPLTSLPTSKCYADGTICKTDKAQFVAIIEKTMEDNINKHPLCFDIAILDGFFMKEIPQTFNGLSNKVLSTITQFKASRIDNIFDQYFTPSIKDSKRTRRDESASPVSIGSNQIRPHNYTAQLKNIQFKEDLVKFFLKTGLLTTWHLLLAIKQFT</sequence>
<proteinExistence type="predicted"/>